<dbReference type="Gene3D" id="3.30.360.10">
    <property type="entry name" value="Dihydrodipicolinate Reductase, domain 2"/>
    <property type="match status" value="1"/>
</dbReference>
<dbReference type="RefSeq" id="WP_138789000.1">
    <property type="nucleotide sequence ID" value="NZ_JBHTGQ010000002.1"/>
</dbReference>
<dbReference type="InterPro" id="IPR000683">
    <property type="entry name" value="Gfo/Idh/MocA-like_OxRdtase_N"/>
</dbReference>
<dbReference type="Gene3D" id="3.40.50.720">
    <property type="entry name" value="NAD(P)-binding Rossmann-like Domain"/>
    <property type="match status" value="1"/>
</dbReference>
<evidence type="ECO:0000313" key="3">
    <source>
        <dbReference type="EMBL" id="MFC7748460.1"/>
    </source>
</evidence>
<dbReference type="PANTHER" id="PTHR43377:SF1">
    <property type="entry name" value="BILIVERDIN REDUCTASE A"/>
    <property type="match status" value="1"/>
</dbReference>
<dbReference type="PRINTS" id="PR01775">
    <property type="entry name" value="GLFROXRDTASE"/>
</dbReference>
<dbReference type="InterPro" id="IPR036291">
    <property type="entry name" value="NAD(P)-bd_dom_sf"/>
</dbReference>
<keyword evidence="4" id="KW-1185">Reference proteome</keyword>
<dbReference type="SUPFAM" id="SSF51735">
    <property type="entry name" value="NAD(P)-binding Rossmann-fold domains"/>
    <property type="match status" value="1"/>
</dbReference>
<dbReference type="Pfam" id="PF01408">
    <property type="entry name" value="GFO_IDH_MocA"/>
    <property type="match status" value="1"/>
</dbReference>
<dbReference type="InterPro" id="IPR051450">
    <property type="entry name" value="Gfo/Idh/MocA_Oxidoreductases"/>
</dbReference>
<comment type="caution">
    <text evidence="3">The sequence shown here is derived from an EMBL/GenBank/DDBJ whole genome shotgun (WGS) entry which is preliminary data.</text>
</comment>
<dbReference type="SUPFAM" id="SSF55347">
    <property type="entry name" value="Glyceraldehyde-3-phosphate dehydrogenase-like, C-terminal domain"/>
    <property type="match status" value="1"/>
</dbReference>
<evidence type="ECO:0000313" key="4">
    <source>
        <dbReference type="Proteomes" id="UP001596528"/>
    </source>
</evidence>
<dbReference type="EMBL" id="JBHTGQ010000002">
    <property type="protein sequence ID" value="MFC7748460.1"/>
    <property type="molecule type" value="Genomic_DNA"/>
</dbReference>
<sequence>MSKLRVAIIGCGKIAKVRHIPEYAGRSDVELVGFADPVPGRAQEYADQYGGEAFLDYEEMLAKLKPDAVSVCTPNVLHAPAAIAAAKAGAHVLVEKPMAVSVEEGEAMIEAARAAGVYLMVGHNQRLMPPHVKAKQILESGILGRVLTFRTSFGHAGPERWSIDGRDSWFFDKSKAAMGAMGDLGVHKSDLIRWLLNDEVAEVASFISTLDKKDTDVDDNASCILRMKSGVVGTLVASWTYYKGEDNSTVLWCENGVMKIGTHPEDQVIVELRNGSVERHTVGAIATNDKQTTSGVIDAFVDSIRTGTPPSISGEEGLKSLRVILAAFESQATGKIVKL</sequence>
<dbReference type="Proteomes" id="UP001596528">
    <property type="component" value="Unassembled WGS sequence"/>
</dbReference>
<evidence type="ECO:0000259" key="2">
    <source>
        <dbReference type="Pfam" id="PF22725"/>
    </source>
</evidence>
<name>A0ABW2V0X9_9BACL</name>
<dbReference type="Pfam" id="PF22725">
    <property type="entry name" value="GFO_IDH_MocA_C3"/>
    <property type="match status" value="1"/>
</dbReference>
<dbReference type="PANTHER" id="PTHR43377">
    <property type="entry name" value="BILIVERDIN REDUCTASE A"/>
    <property type="match status" value="1"/>
</dbReference>
<evidence type="ECO:0000259" key="1">
    <source>
        <dbReference type="Pfam" id="PF01408"/>
    </source>
</evidence>
<dbReference type="InterPro" id="IPR055170">
    <property type="entry name" value="GFO_IDH_MocA-like_dom"/>
</dbReference>
<accession>A0ABW2V0X9</accession>
<proteinExistence type="predicted"/>
<organism evidence="3 4">
    <name type="scientific">Paenibacillus thermoaerophilus</name>
    <dbReference type="NCBI Taxonomy" id="1215385"/>
    <lineage>
        <taxon>Bacteria</taxon>
        <taxon>Bacillati</taxon>
        <taxon>Bacillota</taxon>
        <taxon>Bacilli</taxon>
        <taxon>Bacillales</taxon>
        <taxon>Paenibacillaceae</taxon>
        <taxon>Paenibacillus</taxon>
    </lineage>
</organism>
<dbReference type="InterPro" id="IPR008354">
    <property type="entry name" value="Glc-Fru_OxRdtase_bac"/>
</dbReference>
<reference evidence="4" key="1">
    <citation type="journal article" date="2019" name="Int. J. Syst. Evol. Microbiol.">
        <title>The Global Catalogue of Microorganisms (GCM) 10K type strain sequencing project: providing services to taxonomists for standard genome sequencing and annotation.</title>
        <authorList>
            <consortium name="The Broad Institute Genomics Platform"/>
            <consortium name="The Broad Institute Genome Sequencing Center for Infectious Disease"/>
            <person name="Wu L."/>
            <person name="Ma J."/>
        </authorList>
    </citation>
    <scope>NUCLEOTIDE SEQUENCE [LARGE SCALE GENOMIC DNA]</scope>
    <source>
        <strain evidence="4">JCM 18657</strain>
    </source>
</reference>
<feature type="domain" description="GFO/IDH/MocA-like oxidoreductase" evidence="2">
    <location>
        <begin position="132"/>
        <end position="258"/>
    </location>
</feature>
<feature type="domain" description="Gfo/Idh/MocA-like oxidoreductase N-terminal" evidence="1">
    <location>
        <begin position="4"/>
        <end position="123"/>
    </location>
</feature>
<gene>
    <name evidence="3" type="ORF">ACFQWB_00685</name>
</gene>
<protein>
    <submittedName>
        <fullName evidence="3">Gfo/Idh/MocA family protein</fullName>
    </submittedName>
</protein>